<evidence type="ECO:0000313" key="4">
    <source>
        <dbReference type="EMBL" id="GIJ45175.1"/>
    </source>
</evidence>
<sequence>MDLHEPVTPFAVLDADKVATNVARLRGRLAGTGVPLRLHVKTAKSVEVALMAFDGTPGPIAVSTLAEAEAFAAAGFTDIVYAVGIAPDKLTRVADLRERGVDLVVLLDSVAQASAAAKAAVPALIEIDSDGHRAGLAPDDPAVLEIAGILPEVRGVLTHAGRSYYAYTPEEKHRVAADEVAHAVRVAERLRAAGYAAPVVSIGSTPSGHTPVELTGVTEARIGNFVFLDLVMAGLGVCAVEDLALSVVATVIGHQRDKGWILTDGGWMATSQDRSTAQQKIDQGYGLVTDLDGVPYPDLLMSAASQEHGVLSVRPGSAAELPDLPVGARVRILPNHACATAAQHDRYHVIGTGSRTVRAVWPRVRGW</sequence>
<dbReference type="InterPro" id="IPR026956">
    <property type="entry name" value="D-ser_dehydrat-like_dom"/>
</dbReference>
<dbReference type="GO" id="GO:0036088">
    <property type="term" value="P:D-serine catabolic process"/>
    <property type="evidence" value="ECO:0007669"/>
    <property type="project" value="TreeGrafter"/>
</dbReference>
<dbReference type="PANTHER" id="PTHR28004">
    <property type="entry name" value="ZGC:162816-RELATED"/>
    <property type="match status" value="1"/>
</dbReference>
<dbReference type="PANTHER" id="PTHR28004:SF2">
    <property type="entry name" value="D-SERINE DEHYDRATASE"/>
    <property type="match status" value="1"/>
</dbReference>
<dbReference type="GO" id="GO:0008721">
    <property type="term" value="F:D-serine ammonia-lyase activity"/>
    <property type="evidence" value="ECO:0007669"/>
    <property type="project" value="TreeGrafter"/>
</dbReference>
<accession>A0A8J4DNR5</accession>
<name>A0A8J4DNR5_9ACTN</name>
<dbReference type="Gene3D" id="3.20.20.10">
    <property type="entry name" value="Alanine racemase"/>
    <property type="match status" value="1"/>
</dbReference>
<protein>
    <submittedName>
        <fullName evidence="4">Alanine racemase</fullName>
    </submittedName>
</protein>
<keyword evidence="2" id="KW-0456">Lyase</keyword>
<dbReference type="Pfam" id="PF14031">
    <property type="entry name" value="D-ser_dehydrat"/>
    <property type="match status" value="1"/>
</dbReference>
<dbReference type="AlphaFoldDB" id="A0A8J4DNR5"/>
<dbReference type="InterPro" id="IPR029066">
    <property type="entry name" value="PLP-binding_barrel"/>
</dbReference>
<proteinExistence type="inferred from homology"/>
<comment type="similarity">
    <text evidence="1">Belongs to the DSD1 family.</text>
</comment>
<feature type="domain" description="D-serine dehydratase-like" evidence="3">
    <location>
        <begin position="244"/>
        <end position="351"/>
    </location>
</feature>
<dbReference type="SMART" id="SM01119">
    <property type="entry name" value="D-ser_dehydrat"/>
    <property type="match status" value="1"/>
</dbReference>
<dbReference type="Gene3D" id="2.40.37.20">
    <property type="entry name" value="D-serine dehydratase-like domain"/>
    <property type="match status" value="1"/>
</dbReference>
<gene>
    <name evidence="4" type="ORF">Val02_20610</name>
</gene>
<evidence type="ECO:0000256" key="1">
    <source>
        <dbReference type="ARBA" id="ARBA00005323"/>
    </source>
</evidence>
<evidence type="ECO:0000313" key="5">
    <source>
        <dbReference type="Proteomes" id="UP000619260"/>
    </source>
</evidence>
<dbReference type="InterPro" id="IPR001608">
    <property type="entry name" value="Ala_racemase_N"/>
</dbReference>
<dbReference type="RefSeq" id="WP_203898722.1">
    <property type="nucleotide sequence ID" value="NZ_BOPF01000006.1"/>
</dbReference>
<reference evidence="4" key="1">
    <citation type="submission" date="2021-01" db="EMBL/GenBank/DDBJ databases">
        <title>Whole genome shotgun sequence of Virgisporangium aliadipatigenens NBRC 105644.</title>
        <authorList>
            <person name="Komaki H."/>
            <person name="Tamura T."/>
        </authorList>
    </citation>
    <scope>NUCLEOTIDE SEQUENCE</scope>
    <source>
        <strain evidence="4">NBRC 105644</strain>
    </source>
</reference>
<dbReference type="Proteomes" id="UP000619260">
    <property type="component" value="Unassembled WGS sequence"/>
</dbReference>
<dbReference type="InterPro" id="IPR051466">
    <property type="entry name" value="D-amino_acid_metab_enzyme"/>
</dbReference>
<organism evidence="4 5">
    <name type="scientific">Virgisporangium aliadipatigenens</name>
    <dbReference type="NCBI Taxonomy" id="741659"/>
    <lineage>
        <taxon>Bacteria</taxon>
        <taxon>Bacillati</taxon>
        <taxon>Actinomycetota</taxon>
        <taxon>Actinomycetes</taxon>
        <taxon>Micromonosporales</taxon>
        <taxon>Micromonosporaceae</taxon>
        <taxon>Virgisporangium</taxon>
    </lineage>
</organism>
<evidence type="ECO:0000259" key="3">
    <source>
        <dbReference type="SMART" id="SM01119"/>
    </source>
</evidence>
<dbReference type="InterPro" id="IPR042208">
    <property type="entry name" value="D-ser_dehydrat-like_sf"/>
</dbReference>
<dbReference type="EMBL" id="BOPF01000006">
    <property type="protein sequence ID" value="GIJ45175.1"/>
    <property type="molecule type" value="Genomic_DNA"/>
</dbReference>
<evidence type="ECO:0000256" key="2">
    <source>
        <dbReference type="ARBA" id="ARBA00023239"/>
    </source>
</evidence>
<dbReference type="Pfam" id="PF01168">
    <property type="entry name" value="Ala_racemase_N"/>
    <property type="match status" value="1"/>
</dbReference>
<comment type="caution">
    <text evidence="4">The sequence shown here is derived from an EMBL/GenBank/DDBJ whole genome shotgun (WGS) entry which is preliminary data.</text>
</comment>
<keyword evidence="5" id="KW-1185">Reference proteome</keyword>
<dbReference type="SUPFAM" id="SSF51419">
    <property type="entry name" value="PLP-binding barrel"/>
    <property type="match status" value="1"/>
</dbReference>